<dbReference type="PANTHER" id="PTHR12526:SF637">
    <property type="entry name" value="GLYCOSYLTRANSFERASE EPSF-RELATED"/>
    <property type="match status" value="1"/>
</dbReference>
<dbReference type="AlphaFoldDB" id="A0A934VKH1"/>
<evidence type="ECO:0000313" key="4">
    <source>
        <dbReference type="Proteomes" id="UP000604083"/>
    </source>
</evidence>
<feature type="domain" description="Glycosyl transferase family 1" evidence="1">
    <location>
        <begin position="194"/>
        <end position="348"/>
    </location>
</feature>
<dbReference type="Proteomes" id="UP000604083">
    <property type="component" value="Unassembled WGS sequence"/>
</dbReference>
<dbReference type="Pfam" id="PF13439">
    <property type="entry name" value="Glyco_transf_4"/>
    <property type="match status" value="1"/>
</dbReference>
<dbReference type="Gene3D" id="3.40.50.2000">
    <property type="entry name" value="Glycogen Phosphorylase B"/>
    <property type="match status" value="2"/>
</dbReference>
<proteinExistence type="predicted"/>
<evidence type="ECO:0000259" key="1">
    <source>
        <dbReference type="Pfam" id="PF00534"/>
    </source>
</evidence>
<dbReference type="SUPFAM" id="SSF53756">
    <property type="entry name" value="UDP-Glycosyltransferase/glycogen phosphorylase"/>
    <property type="match status" value="1"/>
</dbReference>
<dbReference type="EMBL" id="JAENIO010000011">
    <property type="protein sequence ID" value="MBK1833644.1"/>
    <property type="molecule type" value="Genomic_DNA"/>
</dbReference>
<dbReference type="RefSeq" id="WP_200391079.1">
    <property type="nucleotide sequence ID" value="NZ_JAENIO010000011.1"/>
</dbReference>
<comment type="caution">
    <text evidence="3">The sequence shown here is derived from an EMBL/GenBank/DDBJ whole genome shotgun (WGS) entry which is preliminary data.</text>
</comment>
<name>A0A934VKH1_9BACT</name>
<dbReference type="GO" id="GO:0016757">
    <property type="term" value="F:glycosyltransferase activity"/>
    <property type="evidence" value="ECO:0007669"/>
    <property type="project" value="InterPro"/>
</dbReference>
<gene>
    <name evidence="3" type="ORF">JIN78_06175</name>
</gene>
<dbReference type="InterPro" id="IPR001296">
    <property type="entry name" value="Glyco_trans_1"/>
</dbReference>
<evidence type="ECO:0000259" key="2">
    <source>
        <dbReference type="Pfam" id="PF13439"/>
    </source>
</evidence>
<reference evidence="3" key="1">
    <citation type="submission" date="2021-01" db="EMBL/GenBank/DDBJ databases">
        <title>Modified the classification status of verrucomicrobia.</title>
        <authorList>
            <person name="Feng X."/>
        </authorList>
    </citation>
    <scope>NUCLEOTIDE SEQUENCE</scope>
    <source>
        <strain evidence="3">KCTC 12986</strain>
    </source>
</reference>
<protein>
    <submittedName>
        <fullName evidence="3">Glycosyltransferase</fullName>
    </submittedName>
</protein>
<dbReference type="Pfam" id="PF00534">
    <property type="entry name" value="Glycos_transf_1"/>
    <property type="match status" value="1"/>
</dbReference>
<keyword evidence="4" id="KW-1185">Reference proteome</keyword>
<evidence type="ECO:0000313" key="3">
    <source>
        <dbReference type="EMBL" id="MBK1833644.1"/>
    </source>
</evidence>
<accession>A0A934VKH1</accession>
<organism evidence="3 4">
    <name type="scientific">Roseibacillus ishigakijimensis</name>
    <dbReference type="NCBI Taxonomy" id="454146"/>
    <lineage>
        <taxon>Bacteria</taxon>
        <taxon>Pseudomonadati</taxon>
        <taxon>Verrucomicrobiota</taxon>
        <taxon>Verrucomicrobiia</taxon>
        <taxon>Verrucomicrobiales</taxon>
        <taxon>Verrucomicrobiaceae</taxon>
        <taxon>Roseibacillus</taxon>
    </lineage>
</organism>
<feature type="domain" description="Glycosyltransferase subfamily 4-like N-terminal" evidence="2">
    <location>
        <begin position="18"/>
        <end position="178"/>
    </location>
</feature>
<dbReference type="InterPro" id="IPR028098">
    <property type="entry name" value="Glyco_trans_4-like_N"/>
</dbReference>
<dbReference type="PANTHER" id="PTHR12526">
    <property type="entry name" value="GLYCOSYLTRANSFERASE"/>
    <property type="match status" value="1"/>
</dbReference>
<sequence length="376" mass="42485">MAYNHLHFVQSLETMEGGGLGVSARQLHGAMLSCASSRLVATTSQKSFAEENGIHQFQRVQPNSFYYSPYLANVARDFVSEADYIHGHGLYVYPNFVFGREARRQGKSLIYHIHGFFDPWILGRSKIKKGLVNLLFEKRNLDSVSFIRALTNKEELQVRGFGYRGPIEVIPNGVDLEEIDAVSPEEALHARFDKKRPKRALFLSRLHPKKGLDILIESWAGLGEVGKDWELLIVGPNEGGYQSEIEKMIKERNLGEQCRIMPPVRGLEKHRVFQSADLFVLPSYSEGFPMAVLEALANRKPCVVTSECNVPEMYEEGAVWQCLPNAESFRASLQEALGCGDSERQERGAIGRKMMEESYSWQSVARQLDSACRSHR</sequence>